<evidence type="ECO:0000256" key="6">
    <source>
        <dbReference type="ARBA" id="ARBA00023136"/>
    </source>
</evidence>
<dbReference type="EMBL" id="JBHUEE010000002">
    <property type="protein sequence ID" value="MFD1717383.1"/>
    <property type="molecule type" value="Genomic_DNA"/>
</dbReference>
<comment type="similarity">
    <text evidence="2">Belongs to the bacterial sugar transferase family.</text>
</comment>
<evidence type="ECO:0000256" key="1">
    <source>
        <dbReference type="ARBA" id="ARBA00004141"/>
    </source>
</evidence>
<comment type="subcellular location">
    <subcellularLocation>
        <location evidence="1">Membrane</location>
        <topology evidence="1">Multi-pass membrane protein</topology>
    </subcellularLocation>
</comment>
<evidence type="ECO:0000256" key="7">
    <source>
        <dbReference type="SAM" id="Phobius"/>
    </source>
</evidence>
<dbReference type="PANTHER" id="PTHR30576:SF10">
    <property type="entry name" value="SLL5057 PROTEIN"/>
    <property type="match status" value="1"/>
</dbReference>
<evidence type="ECO:0000259" key="8">
    <source>
        <dbReference type="Pfam" id="PF02397"/>
    </source>
</evidence>
<keyword evidence="5 7" id="KW-1133">Transmembrane helix</keyword>
<dbReference type="EC" id="2.7.8.-" evidence="9"/>
<evidence type="ECO:0000313" key="9">
    <source>
        <dbReference type="EMBL" id="MFD1717383.1"/>
    </source>
</evidence>
<dbReference type="RefSeq" id="WP_388003508.1">
    <property type="nucleotide sequence ID" value="NZ_JBHUEE010000002.1"/>
</dbReference>
<comment type="caution">
    <text evidence="9">The sequence shown here is derived from an EMBL/GenBank/DDBJ whole genome shotgun (WGS) entry which is preliminary data.</text>
</comment>
<feature type="transmembrane region" description="Helical" evidence="7">
    <location>
        <begin position="132"/>
        <end position="152"/>
    </location>
</feature>
<feature type="transmembrane region" description="Helical" evidence="7">
    <location>
        <begin position="69"/>
        <end position="86"/>
    </location>
</feature>
<dbReference type="NCBIfam" id="TIGR03025">
    <property type="entry name" value="EPS_sugtrans"/>
    <property type="match status" value="1"/>
</dbReference>
<protein>
    <submittedName>
        <fullName evidence="9">Sugar transferase</fullName>
        <ecNumber evidence="9">2.7.8.-</ecNumber>
    </submittedName>
</protein>
<dbReference type="InterPro" id="IPR003362">
    <property type="entry name" value="Bact_transf"/>
</dbReference>
<dbReference type="Pfam" id="PF13727">
    <property type="entry name" value="CoA_binding_3"/>
    <property type="match status" value="1"/>
</dbReference>
<accession>A0ABW4L1L8</accession>
<proteinExistence type="inferred from homology"/>
<keyword evidence="6 7" id="KW-0472">Membrane</keyword>
<organism evidence="9 10">
    <name type="scientific">Georgenia deserti</name>
    <dbReference type="NCBI Taxonomy" id="2093781"/>
    <lineage>
        <taxon>Bacteria</taxon>
        <taxon>Bacillati</taxon>
        <taxon>Actinomycetota</taxon>
        <taxon>Actinomycetes</taxon>
        <taxon>Micrococcales</taxon>
        <taxon>Bogoriellaceae</taxon>
        <taxon>Georgenia</taxon>
    </lineage>
</organism>
<sequence>MATTESRLDVRHLWPAGSEGRVVAARWFERYRYAIFVTDLVMIVAALLVAQHTRFGDADRRVVAGPFEIDYGFAALLVELIWVLALTATDSRSRRVIGAGLEEYRRVVTATFGTFGFIAVTSYLFQIQFSRFYFVVALPVGLLLLLSGRFGWRMVLTSLRNQGRAMAGAVIVGDQDEVEHTLKELRRHPEAGYKPVAVAIVGPENPAEAADPLLSTLPRLAMDEIPVLADDPRIAAVMIAGSVSRSRIRELAWNLESSAVELIMVSRLTDVAGPRTHMSPVDGLPMVHVDLPQYTGMNVVAKRAMDVVLGGAALLVLLPLFAAVAVAIKLDDRGPVMFTQERIGQNGKPFTIHKFRTMAVDAEARMADLIAEHGGQALLFKLEKDPRVTRVGAFLRKYSIDELPQFWDVLVGNMSVVGPRPQVAREVEQYEQHVHRRLLTKPGITGLWQVSGRSTLSVEDSVRLDLRYVENWSISGDIVLILKTIRAVLRPDGAY</sequence>
<keyword evidence="3 9" id="KW-0808">Transferase</keyword>
<feature type="transmembrane region" description="Helical" evidence="7">
    <location>
        <begin position="31"/>
        <end position="49"/>
    </location>
</feature>
<feature type="domain" description="Bacterial sugar transferase" evidence="8">
    <location>
        <begin position="302"/>
        <end position="489"/>
    </location>
</feature>
<reference evidence="10" key="1">
    <citation type="journal article" date="2019" name="Int. J. Syst. Evol. Microbiol.">
        <title>The Global Catalogue of Microorganisms (GCM) 10K type strain sequencing project: providing services to taxonomists for standard genome sequencing and annotation.</title>
        <authorList>
            <consortium name="The Broad Institute Genomics Platform"/>
            <consortium name="The Broad Institute Genome Sequencing Center for Infectious Disease"/>
            <person name="Wu L."/>
            <person name="Ma J."/>
        </authorList>
    </citation>
    <scope>NUCLEOTIDE SEQUENCE [LARGE SCALE GENOMIC DNA]</scope>
    <source>
        <strain evidence="10">JCM 17130</strain>
    </source>
</reference>
<gene>
    <name evidence="9" type="ORF">ACFSE6_06030</name>
</gene>
<evidence type="ECO:0000313" key="10">
    <source>
        <dbReference type="Proteomes" id="UP001597277"/>
    </source>
</evidence>
<dbReference type="Proteomes" id="UP001597277">
    <property type="component" value="Unassembled WGS sequence"/>
</dbReference>
<feature type="transmembrane region" description="Helical" evidence="7">
    <location>
        <begin position="107"/>
        <end position="126"/>
    </location>
</feature>
<feature type="transmembrane region" description="Helical" evidence="7">
    <location>
        <begin position="307"/>
        <end position="328"/>
    </location>
</feature>
<dbReference type="Pfam" id="PF02397">
    <property type="entry name" value="Bac_transf"/>
    <property type="match status" value="1"/>
</dbReference>
<name>A0ABW4L1L8_9MICO</name>
<dbReference type="GO" id="GO:0016740">
    <property type="term" value="F:transferase activity"/>
    <property type="evidence" value="ECO:0007669"/>
    <property type="project" value="UniProtKB-KW"/>
</dbReference>
<evidence type="ECO:0000256" key="4">
    <source>
        <dbReference type="ARBA" id="ARBA00022692"/>
    </source>
</evidence>
<evidence type="ECO:0000256" key="2">
    <source>
        <dbReference type="ARBA" id="ARBA00006464"/>
    </source>
</evidence>
<evidence type="ECO:0000256" key="3">
    <source>
        <dbReference type="ARBA" id="ARBA00022679"/>
    </source>
</evidence>
<keyword evidence="10" id="KW-1185">Reference proteome</keyword>
<dbReference type="InterPro" id="IPR017475">
    <property type="entry name" value="EPS_sugar_tfrase"/>
</dbReference>
<evidence type="ECO:0000256" key="5">
    <source>
        <dbReference type="ARBA" id="ARBA00022989"/>
    </source>
</evidence>
<dbReference type="PANTHER" id="PTHR30576">
    <property type="entry name" value="COLANIC BIOSYNTHESIS UDP-GLUCOSE LIPID CARRIER TRANSFERASE"/>
    <property type="match status" value="1"/>
</dbReference>
<keyword evidence="4 7" id="KW-0812">Transmembrane</keyword>